<dbReference type="EMBL" id="BARW01029620">
    <property type="protein sequence ID" value="GAJ11473.1"/>
    <property type="molecule type" value="Genomic_DNA"/>
</dbReference>
<organism evidence="1">
    <name type="scientific">marine sediment metagenome</name>
    <dbReference type="NCBI Taxonomy" id="412755"/>
    <lineage>
        <taxon>unclassified sequences</taxon>
        <taxon>metagenomes</taxon>
        <taxon>ecological metagenomes</taxon>
    </lineage>
</organism>
<name>X1U1Q8_9ZZZZ</name>
<feature type="non-terminal residue" evidence="1">
    <location>
        <position position="1"/>
    </location>
</feature>
<accession>X1U1Q8</accession>
<reference evidence="1" key="1">
    <citation type="journal article" date="2014" name="Front. Microbiol.">
        <title>High frequency of phylogenetically diverse reductive dehalogenase-homologous genes in deep subseafloor sedimentary metagenomes.</title>
        <authorList>
            <person name="Kawai M."/>
            <person name="Futagami T."/>
            <person name="Toyoda A."/>
            <person name="Takaki Y."/>
            <person name="Nishi S."/>
            <person name="Hori S."/>
            <person name="Arai W."/>
            <person name="Tsubouchi T."/>
            <person name="Morono Y."/>
            <person name="Uchiyama I."/>
            <person name="Ito T."/>
            <person name="Fujiyama A."/>
            <person name="Inagaki F."/>
            <person name="Takami H."/>
        </authorList>
    </citation>
    <scope>NUCLEOTIDE SEQUENCE</scope>
    <source>
        <strain evidence="1">Expedition CK06-06</strain>
    </source>
</reference>
<sequence length="250" mass="29395">YPEWDPHDSLYNVRIEVRLVPRAAETPPDGIAMGNLAISNPSPDQYEIYEAREIESIDYMCDPDKNSLINLGLSRGGWYSCGYMRLSLDRPTPWVLYGELEERYRNWGNSPWFTGESFGLWTPYASISGTGSVDGNPAYQMVFHTFWDLEVRAVWDKHEVKHEWTEVECSWDYWNDYDFIDWERFPDPVFCKNIPRWEWRVLCIPENGDCPYGPGPADTWWRNLASIESTMFLNPEGDYDFSYQFQVIQS</sequence>
<dbReference type="AlphaFoldDB" id="X1U1Q8"/>
<comment type="caution">
    <text evidence="1">The sequence shown here is derived from an EMBL/GenBank/DDBJ whole genome shotgun (WGS) entry which is preliminary data.</text>
</comment>
<evidence type="ECO:0000313" key="1">
    <source>
        <dbReference type="EMBL" id="GAJ11473.1"/>
    </source>
</evidence>
<feature type="non-terminal residue" evidence="1">
    <location>
        <position position="250"/>
    </location>
</feature>
<gene>
    <name evidence="1" type="ORF">S12H4_47554</name>
</gene>
<protein>
    <submittedName>
        <fullName evidence="1">Uncharacterized protein</fullName>
    </submittedName>
</protein>
<proteinExistence type="predicted"/>